<evidence type="ECO:0000259" key="2">
    <source>
        <dbReference type="Pfam" id="PF13529"/>
    </source>
</evidence>
<evidence type="ECO:0000256" key="1">
    <source>
        <dbReference type="SAM" id="Phobius"/>
    </source>
</evidence>
<keyword evidence="1" id="KW-0812">Transmembrane</keyword>
<dbReference type="SUPFAM" id="SSF54001">
    <property type="entry name" value="Cysteine proteinases"/>
    <property type="match status" value="1"/>
</dbReference>
<dbReference type="Pfam" id="PF13529">
    <property type="entry name" value="Peptidase_C39_2"/>
    <property type="match status" value="1"/>
</dbReference>
<dbReference type="Gene3D" id="3.90.70.10">
    <property type="entry name" value="Cysteine proteinases"/>
    <property type="match status" value="1"/>
</dbReference>
<name>A0A6G8AWF3_9ENTE</name>
<evidence type="ECO:0000313" key="4">
    <source>
        <dbReference type="Proteomes" id="UP000501747"/>
    </source>
</evidence>
<keyword evidence="4" id="KW-1185">Reference proteome</keyword>
<dbReference type="Proteomes" id="UP000501747">
    <property type="component" value="Chromosome"/>
</dbReference>
<keyword evidence="1" id="KW-0472">Membrane</keyword>
<proteinExistence type="predicted"/>
<dbReference type="InterPro" id="IPR016997">
    <property type="entry name" value="UCP032442"/>
</dbReference>
<sequence length="259" mass="29201">MKKIINISVILIISVASLFGTKVIFTMAVENNRIAKEKCHIRYTKHPNLLKGMNTVTTQENQLSEYHLPVPLFDQMSEPSLIYGCEVTALSMILTYYSFDYNKNQLQEKIKKEPYQVSDTLLGDPDSGFVGDATGKNPGTGVNVQPVFDLAQSLVNSPYEVVNSTGSSLSELFMQIKAGRPVWVITTIDYKVPRKEDWIDWPTENGLKKYGVNHHAAVITGFDKENVFLNDPYGKEVTVSQDTFEKIYNETGKQSLYIK</sequence>
<reference evidence="3 4" key="1">
    <citation type="submission" date="2020-03" db="EMBL/GenBank/DDBJ databases">
        <title>Vagococcus sp. nov., isolated from beetles.</title>
        <authorList>
            <person name="Hyun D.-W."/>
            <person name="Bae J.-W."/>
        </authorList>
    </citation>
    <scope>NUCLEOTIDE SEQUENCE [LARGE SCALE GENOMIC DNA]</scope>
    <source>
        <strain evidence="3 4">HDW17B</strain>
    </source>
</reference>
<dbReference type="InterPro" id="IPR038765">
    <property type="entry name" value="Papain-like_cys_pep_sf"/>
</dbReference>
<evidence type="ECO:0000313" key="3">
    <source>
        <dbReference type="EMBL" id="QIL49310.1"/>
    </source>
</evidence>
<accession>A0A6G8AWF3</accession>
<dbReference type="InterPro" id="IPR039564">
    <property type="entry name" value="Peptidase_C39-like"/>
</dbReference>
<protein>
    <submittedName>
        <fullName evidence="3">Family C39 peptidase</fullName>
    </submittedName>
</protein>
<organism evidence="3 4">
    <name type="scientific">Vagococcus hydrophili</name>
    <dbReference type="NCBI Taxonomy" id="2714947"/>
    <lineage>
        <taxon>Bacteria</taxon>
        <taxon>Bacillati</taxon>
        <taxon>Bacillota</taxon>
        <taxon>Bacilli</taxon>
        <taxon>Lactobacillales</taxon>
        <taxon>Enterococcaceae</taxon>
        <taxon>Vagococcus</taxon>
    </lineage>
</organism>
<dbReference type="EMBL" id="CP049887">
    <property type="protein sequence ID" value="QIL49310.1"/>
    <property type="molecule type" value="Genomic_DNA"/>
</dbReference>
<dbReference type="KEGG" id="vhy:G7082_12815"/>
<feature type="transmembrane region" description="Helical" evidence="1">
    <location>
        <begin position="7"/>
        <end position="28"/>
    </location>
</feature>
<keyword evidence="1" id="KW-1133">Transmembrane helix</keyword>
<dbReference type="RefSeq" id="WP_166035496.1">
    <property type="nucleotide sequence ID" value="NZ_CP049887.1"/>
</dbReference>
<dbReference type="PIRSF" id="PIRSF032442">
    <property type="entry name" value="UCP032442"/>
    <property type="match status" value="1"/>
</dbReference>
<dbReference type="PANTHER" id="PTHR37806:SF1">
    <property type="entry name" value="PEPTIDASE C39-LIKE DOMAIN-CONTAINING PROTEIN"/>
    <property type="match status" value="1"/>
</dbReference>
<dbReference type="AlphaFoldDB" id="A0A6G8AWF3"/>
<gene>
    <name evidence="3" type="ORF">G7082_12815</name>
</gene>
<dbReference type="PANTHER" id="PTHR37806">
    <property type="entry name" value="LMO0724 PROTEIN"/>
    <property type="match status" value="1"/>
</dbReference>
<feature type="domain" description="Peptidase C39-like" evidence="2">
    <location>
        <begin position="68"/>
        <end position="233"/>
    </location>
</feature>